<dbReference type="InterPro" id="IPR053859">
    <property type="entry name" value="MVD-like_N"/>
</dbReference>
<evidence type="ECO:0000256" key="11">
    <source>
        <dbReference type="ARBA" id="ARBA00023239"/>
    </source>
</evidence>
<dbReference type="Pfam" id="PF18376">
    <property type="entry name" value="MDD_C"/>
    <property type="match status" value="1"/>
</dbReference>
<sequence length="300" mass="31844">MANVLGHWRRTHPNPPRGVFLPAGTPFVYDVISVNECLPTAAGLASSASGYSALAFALARLYEEPDTPADRQRLTTLARLFGGFVRWNAGIVPDGSDSIAEQIAPETHWPELRLLICVVSGQKKAVSSTNGMQSTVQTSKTVFPARLRNVPGRLARLEAAYLARDFGTVARLMMEDSDEMHAACADSVPPFCYLTATSEAIKGIVRDLNCSSPEPKVGYTFDAGPNAVLLTRECHLAEVEAALDAAFGRIPRGEEMLAALMAPTASAPNPNATRGRITGLILTQVGSGPQVVAEGGIPCA</sequence>
<evidence type="ECO:0000256" key="2">
    <source>
        <dbReference type="ARBA" id="ARBA00012296"/>
    </source>
</evidence>
<dbReference type="InterPro" id="IPR014721">
    <property type="entry name" value="Ribsml_uS5_D2-typ_fold_subgr"/>
</dbReference>
<evidence type="ECO:0000256" key="5">
    <source>
        <dbReference type="ARBA" id="ARBA00022840"/>
    </source>
</evidence>
<dbReference type="EMBL" id="JAPMOS010000004">
    <property type="protein sequence ID" value="KAJ4462207.1"/>
    <property type="molecule type" value="Genomic_DNA"/>
</dbReference>
<dbReference type="PANTHER" id="PTHR10977">
    <property type="entry name" value="DIPHOSPHOMEVALONATE DECARBOXYLASE"/>
    <property type="match status" value="1"/>
</dbReference>
<accession>A0ABQ8USU2</accession>
<evidence type="ECO:0000256" key="8">
    <source>
        <dbReference type="ARBA" id="ARBA00023098"/>
    </source>
</evidence>
<dbReference type="Pfam" id="PF22700">
    <property type="entry name" value="MVD-like_N"/>
    <property type="match status" value="1"/>
</dbReference>
<evidence type="ECO:0000256" key="4">
    <source>
        <dbReference type="ARBA" id="ARBA00022741"/>
    </source>
</evidence>
<dbReference type="SUPFAM" id="SSF55060">
    <property type="entry name" value="GHMP Kinase, C-terminal domain"/>
    <property type="match status" value="1"/>
</dbReference>
<reference evidence="15" key="1">
    <citation type="journal article" date="2022" name="bioRxiv">
        <title>Genomics of Preaxostyla Flagellates Illuminates Evolutionary Transitions and the Path Towards Mitochondrial Loss.</title>
        <authorList>
            <person name="Novak L.V.F."/>
            <person name="Treitli S.C."/>
            <person name="Pyrih J."/>
            <person name="Halakuc P."/>
            <person name="Pipaliya S.V."/>
            <person name="Vacek V."/>
            <person name="Brzon O."/>
            <person name="Soukal P."/>
            <person name="Eme L."/>
            <person name="Dacks J.B."/>
            <person name="Karnkowska A."/>
            <person name="Elias M."/>
            <person name="Hampl V."/>
        </authorList>
    </citation>
    <scope>NUCLEOTIDE SEQUENCE</scope>
    <source>
        <strain evidence="15">RCP-MX</strain>
    </source>
</reference>
<keyword evidence="16" id="KW-1185">Reference proteome</keyword>
<dbReference type="InterPro" id="IPR005935">
    <property type="entry name" value="Mev_decarb"/>
</dbReference>
<keyword evidence="6" id="KW-0752">Steroid biosynthesis</keyword>
<keyword evidence="8 12" id="KW-0443">Lipid metabolism</keyword>
<dbReference type="NCBIfam" id="TIGR01240">
    <property type="entry name" value="mevDPdecarb"/>
    <property type="match status" value="1"/>
</dbReference>
<evidence type="ECO:0000313" key="16">
    <source>
        <dbReference type="Proteomes" id="UP001141327"/>
    </source>
</evidence>
<proteinExistence type="inferred from homology"/>
<dbReference type="Gene3D" id="3.30.230.10">
    <property type="match status" value="1"/>
</dbReference>
<keyword evidence="7" id="KW-0756">Sterol biosynthesis</keyword>
<keyword evidence="11 12" id="KW-0456">Lyase</keyword>
<dbReference type="Gene3D" id="3.30.70.890">
    <property type="entry name" value="GHMP kinase, C-terminal domain"/>
    <property type="match status" value="1"/>
</dbReference>
<dbReference type="InterPro" id="IPR036554">
    <property type="entry name" value="GHMP_kinase_C_sf"/>
</dbReference>
<dbReference type="InterPro" id="IPR020568">
    <property type="entry name" value="Ribosomal_Su5_D2-typ_SF"/>
</dbReference>
<evidence type="ECO:0000313" key="15">
    <source>
        <dbReference type="EMBL" id="KAJ4462207.1"/>
    </source>
</evidence>
<dbReference type="EC" id="4.1.1.33" evidence="2 12"/>
<evidence type="ECO:0000256" key="6">
    <source>
        <dbReference type="ARBA" id="ARBA00022955"/>
    </source>
</evidence>
<dbReference type="InterPro" id="IPR041431">
    <property type="entry name" value="Mvd1_C"/>
</dbReference>
<evidence type="ECO:0000256" key="10">
    <source>
        <dbReference type="ARBA" id="ARBA00023221"/>
    </source>
</evidence>
<keyword evidence="9" id="KW-1207">Sterol metabolism</keyword>
<comment type="catalytic activity">
    <reaction evidence="12">
        <text>(R)-5-diphosphomevalonate + ATP = isopentenyl diphosphate + ADP + phosphate + CO2</text>
        <dbReference type="Rhea" id="RHEA:23732"/>
        <dbReference type="ChEBI" id="CHEBI:16526"/>
        <dbReference type="ChEBI" id="CHEBI:30616"/>
        <dbReference type="ChEBI" id="CHEBI:43474"/>
        <dbReference type="ChEBI" id="CHEBI:57557"/>
        <dbReference type="ChEBI" id="CHEBI:128769"/>
        <dbReference type="ChEBI" id="CHEBI:456216"/>
        <dbReference type="EC" id="4.1.1.33"/>
    </reaction>
</comment>
<organism evidence="15 16">
    <name type="scientific">Paratrimastix pyriformis</name>
    <dbReference type="NCBI Taxonomy" id="342808"/>
    <lineage>
        <taxon>Eukaryota</taxon>
        <taxon>Metamonada</taxon>
        <taxon>Preaxostyla</taxon>
        <taxon>Paratrimastigidae</taxon>
        <taxon>Paratrimastix</taxon>
    </lineage>
</organism>
<dbReference type="InterPro" id="IPR029765">
    <property type="entry name" value="Mev_diP_decarb"/>
</dbReference>
<evidence type="ECO:0000256" key="7">
    <source>
        <dbReference type="ARBA" id="ARBA00023011"/>
    </source>
</evidence>
<dbReference type="SUPFAM" id="SSF54211">
    <property type="entry name" value="Ribosomal protein S5 domain 2-like"/>
    <property type="match status" value="1"/>
</dbReference>
<comment type="caution">
    <text evidence="15">The sequence shown here is derived from an EMBL/GenBank/DDBJ whole genome shotgun (WGS) entry which is preliminary data.</text>
</comment>
<protein>
    <recommendedName>
        <fullName evidence="2 12">Diphosphomevalonate decarboxylase</fullName>
        <ecNumber evidence="2 12">4.1.1.33</ecNumber>
    </recommendedName>
</protein>
<feature type="domain" description="Mvd1 C-terminal" evidence="13">
    <location>
        <begin position="115"/>
        <end position="292"/>
    </location>
</feature>
<evidence type="ECO:0000256" key="1">
    <source>
        <dbReference type="ARBA" id="ARBA00008831"/>
    </source>
</evidence>
<evidence type="ECO:0000259" key="14">
    <source>
        <dbReference type="Pfam" id="PF22700"/>
    </source>
</evidence>
<evidence type="ECO:0000256" key="3">
    <source>
        <dbReference type="ARBA" id="ARBA00022516"/>
    </source>
</evidence>
<evidence type="ECO:0000256" key="9">
    <source>
        <dbReference type="ARBA" id="ARBA00023166"/>
    </source>
</evidence>
<gene>
    <name evidence="15" type="ORF">PAPYR_1393</name>
</gene>
<dbReference type="Proteomes" id="UP001141327">
    <property type="component" value="Unassembled WGS sequence"/>
</dbReference>
<keyword evidence="4 12" id="KW-0547">Nucleotide-binding</keyword>
<evidence type="ECO:0000256" key="12">
    <source>
        <dbReference type="PIRNR" id="PIRNR015950"/>
    </source>
</evidence>
<keyword evidence="3" id="KW-0444">Lipid biosynthesis</keyword>
<dbReference type="PANTHER" id="PTHR10977:SF3">
    <property type="entry name" value="DIPHOSPHOMEVALONATE DECARBOXYLASE"/>
    <property type="match status" value="1"/>
</dbReference>
<feature type="domain" description="Diphosphomevalonate decarboxylase-like N-terminal" evidence="14">
    <location>
        <begin position="30"/>
        <end position="100"/>
    </location>
</feature>
<dbReference type="PIRSF" id="PIRSF015950">
    <property type="entry name" value="Mev_P_decrbx"/>
    <property type="match status" value="1"/>
</dbReference>
<evidence type="ECO:0000259" key="13">
    <source>
        <dbReference type="Pfam" id="PF18376"/>
    </source>
</evidence>
<keyword evidence="5 12" id="KW-0067">ATP-binding</keyword>
<name>A0ABQ8USU2_9EUKA</name>
<comment type="similarity">
    <text evidence="1 12">Belongs to the diphosphomevalonate decarboxylase family.</text>
</comment>
<keyword evidence="10" id="KW-0753">Steroid metabolism</keyword>